<geneLocation type="plasmid" evidence="1 2">
    <name>unnamed3</name>
</geneLocation>
<dbReference type="InterPro" id="IPR028944">
    <property type="entry name" value="PRTase_ComF-like"/>
</dbReference>
<keyword evidence="1" id="KW-0808">Transferase</keyword>
<evidence type="ECO:0000313" key="2">
    <source>
        <dbReference type="Proteomes" id="UP000831390"/>
    </source>
</evidence>
<reference evidence="1 2" key="1">
    <citation type="submission" date="2022-03" db="EMBL/GenBank/DDBJ databases">
        <title>Hymenobactersp. isolated from the air.</title>
        <authorList>
            <person name="Won M."/>
            <person name="Kwon S.-W."/>
        </authorList>
    </citation>
    <scope>NUCLEOTIDE SEQUENCE [LARGE SCALE GENOMIC DNA]</scope>
    <source>
        <strain evidence="1 2">KACC 22596</strain>
        <plasmid evidence="1 2">unnamed3</plasmid>
    </source>
</reference>
<dbReference type="EMBL" id="CP094537">
    <property type="protein sequence ID" value="UOE36658.1"/>
    <property type="molecule type" value="Genomic_DNA"/>
</dbReference>
<name>A0ABY4BFX4_9BACT</name>
<dbReference type="Pfam" id="PF15610">
    <property type="entry name" value="PRTase_3"/>
    <property type="match status" value="1"/>
</dbReference>
<keyword evidence="2" id="KW-1185">Reference proteome</keyword>
<dbReference type="Proteomes" id="UP000831390">
    <property type="component" value="Plasmid unnamed3"/>
</dbReference>
<evidence type="ECO:0000313" key="1">
    <source>
        <dbReference type="EMBL" id="UOE36658.1"/>
    </source>
</evidence>
<dbReference type="RefSeq" id="WP_243520740.1">
    <property type="nucleotide sequence ID" value="NZ_CP094537.1"/>
</dbReference>
<gene>
    <name evidence="1" type="ORF">MTP16_25100</name>
</gene>
<accession>A0ABY4BFX4</accession>
<sequence length="297" mass="33924">MPTTALRTGEQFAAHLIEPPAATATLADYDFGFQPHEYSRLKYGSKSLARRFGRELANSLLESDRFNSFLPALANPKGVVIYPAPFNFVPTATFALKDYFVARYNEVAIPRHGLAPLQEGKIFRSYSYNEDYGAMSKAQRDKAISGDDFYVDVEFARGKTLIFLDDIRVTGSHEERICHLLERTGLVEQSHLFLYFAQVARPQECDPTVENYLNYAAVRNLLSIDDIIKNDEFLFNTRVVKYILCADFAEFTTFIHYQSKTFRHTLLHYAYGNSYHLQPAFERAIGLLTALVHHDGY</sequence>
<protein>
    <submittedName>
        <fullName evidence="1">Phosphoribosyltransferase family protein</fullName>
    </submittedName>
</protein>
<dbReference type="GO" id="GO:0016757">
    <property type="term" value="F:glycosyltransferase activity"/>
    <property type="evidence" value="ECO:0007669"/>
    <property type="project" value="UniProtKB-KW"/>
</dbReference>
<keyword evidence="1" id="KW-0328">Glycosyltransferase</keyword>
<keyword evidence="1" id="KW-0614">Plasmid</keyword>
<proteinExistence type="predicted"/>
<organism evidence="1 2">
    <name type="scientific">Hymenobacter monticola</name>
    <dbReference type="NCBI Taxonomy" id="1705399"/>
    <lineage>
        <taxon>Bacteria</taxon>
        <taxon>Pseudomonadati</taxon>
        <taxon>Bacteroidota</taxon>
        <taxon>Cytophagia</taxon>
        <taxon>Cytophagales</taxon>
        <taxon>Hymenobacteraceae</taxon>
        <taxon>Hymenobacter</taxon>
    </lineage>
</organism>